<proteinExistence type="predicted"/>
<sequence length="184" mass="20061">MSKKKKQPVHLSTLKQVTEITAGARTMFIDPGSSGTGWAIFDMPEVMPETASPPVMADGIELETGAWIMRMAQIGEDIPLFCLRYRIVYIVIEWPVLWVGSKRSLAAAVKLIQLAAACGAIIEAVHLKAEDIMATDILLMTPSEWKGQLGKKVVDDRIARAIDLEYPNHVSDAVGMGLAVMGLL</sequence>
<dbReference type="GO" id="GO:0003676">
    <property type="term" value="F:nucleic acid binding"/>
    <property type="evidence" value="ECO:0007669"/>
    <property type="project" value="InterPro"/>
</dbReference>
<dbReference type="AlphaFoldDB" id="A0A0F9NE53"/>
<dbReference type="EMBL" id="LAZR01008302">
    <property type="protein sequence ID" value="KKM79677.1"/>
    <property type="molecule type" value="Genomic_DNA"/>
</dbReference>
<gene>
    <name evidence="1" type="ORF">LCGC14_1347570</name>
</gene>
<protein>
    <submittedName>
        <fullName evidence="1">Uncharacterized protein</fullName>
    </submittedName>
</protein>
<name>A0A0F9NE53_9ZZZZ</name>
<dbReference type="Gene3D" id="3.30.420.10">
    <property type="entry name" value="Ribonuclease H-like superfamily/Ribonuclease H"/>
    <property type="match status" value="1"/>
</dbReference>
<organism evidence="1">
    <name type="scientific">marine sediment metagenome</name>
    <dbReference type="NCBI Taxonomy" id="412755"/>
    <lineage>
        <taxon>unclassified sequences</taxon>
        <taxon>metagenomes</taxon>
        <taxon>ecological metagenomes</taxon>
    </lineage>
</organism>
<accession>A0A0F9NE53</accession>
<reference evidence="1" key="1">
    <citation type="journal article" date="2015" name="Nature">
        <title>Complex archaea that bridge the gap between prokaryotes and eukaryotes.</title>
        <authorList>
            <person name="Spang A."/>
            <person name="Saw J.H."/>
            <person name="Jorgensen S.L."/>
            <person name="Zaremba-Niedzwiedzka K."/>
            <person name="Martijn J."/>
            <person name="Lind A.E."/>
            <person name="van Eijk R."/>
            <person name="Schleper C."/>
            <person name="Guy L."/>
            <person name="Ettema T.J."/>
        </authorList>
    </citation>
    <scope>NUCLEOTIDE SEQUENCE</scope>
</reference>
<evidence type="ECO:0000313" key="1">
    <source>
        <dbReference type="EMBL" id="KKM79677.1"/>
    </source>
</evidence>
<dbReference type="InterPro" id="IPR036397">
    <property type="entry name" value="RNaseH_sf"/>
</dbReference>
<comment type="caution">
    <text evidence="1">The sequence shown here is derived from an EMBL/GenBank/DDBJ whole genome shotgun (WGS) entry which is preliminary data.</text>
</comment>